<feature type="transmembrane region" description="Helical" evidence="1">
    <location>
        <begin position="408"/>
        <end position="426"/>
    </location>
</feature>
<feature type="transmembrane region" description="Helical" evidence="1">
    <location>
        <begin position="432"/>
        <end position="450"/>
    </location>
</feature>
<reference evidence="2 3" key="1">
    <citation type="submission" date="2016-10" db="EMBL/GenBank/DDBJ databases">
        <authorList>
            <person name="Varghese N."/>
            <person name="Submissions S."/>
        </authorList>
    </citation>
    <scope>NUCLEOTIDE SEQUENCE [LARGE SCALE GENOMIC DNA]</scope>
    <source>
        <strain evidence="2 3">WC1T17</strain>
    </source>
</reference>
<dbReference type="EMBL" id="FOCC01000009">
    <property type="protein sequence ID" value="SEM80881.1"/>
    <property type="molecule type" value="Genomic_DNA"/>
</dbReference>
<evidence type="ECO:0000313" key="3">
    <source>
        <dbReference type="Proteomes" id="UP000182089"/>
    </source>
</evidence>
<keyword evidence="1" id="KW-0472">Membrane</keyword>
<feature type="transmembrane region" description="Helical" evidence="1">
    <location>
        <begin position="38"/>
        <end position="54"/>
    </location>
</feature>
<keyword evidence="1" id="KW-1133">Transmembrane helix</keyword>
<protein>
    <recommendedName>
        <fullName evidence="4">ABC transporter permease</fullName>
    </recommendedName>
</protein>
<feature type="transmembrane region" description="Helical" evidence="1">
    <location>
        <begin position="233"/>
        <end position="256"/>
    </location>
</feature>
<keyword evidence="1" id="KW-0812">Transmembrane</keyword>
<feature type="transmembrane region" description="Helical" evidence="1">
    <location>
        <begin position="317"/>
        <end position="335"/>
    </location>
</feature>
<feature type="transmembrane region" description="Helical" evidence="1">
    <location>
        <begin position="292"/>
        <end position="311"/>
    </location>
</feature>
<evidence type="ECO:0000313" key="2">
    <source>
        <dbReference type="EMBL" id="SEM80881.1"/>
    </source>
</evidence>
<accession>A0ABY1ACJ7</accession>
<gene>
    <name evidence="2" type="ORF">SAMN05216431_10954</name>
</gene>
<feature type="transmembrane region" description="Helical" evidence="1">
    <location>
        <begin position="80"/>
        <end position="100"/>
    </location>
</feature>
<name>A0ABY1ACJ7_9LACO</name>
<feature type="transmembrane region" description="Helical" evidence="1">
    <location>
        <begin position="160"/>
        <end position="182"/>
    </location>
</feature>
<feature type="transmembrane region" description="Helical" evidence="1">
    <location>
        <begin position="384"/>
        <end position="401"/>
    </location>
</feature>
<evidence type="ECO:0008006" key="4">
    <source>
        <dbReference type="Google" id="ProtNLM"/>
    </source>
</evidence>
<proteinExistence type="predicted"/>
<sequence>MPKSLNWENIWTLAKFYINDSIHGILSRPFFQRKSNRIIFGIGLFFAYYDYFLLNLREVQGLENISKFINSPAEILAEKITLVSLFDICWIFALICYVSVNMTVKLNDDSIFISKALPFTEAEVWFAQKIFKLLIGILLFEFIFIILFPVLKLFSISALMLPLVLLSANLLFVAGFLLSDFLHDLWLNLIKRKLPLVDGIFNLALLLLAGIYLEKYRFKVECFLGKKLTSVEIIIGIYVVISVFLMTILMLLTVHLKLQTPTYRMNRYFKLTLPYPRLNLKTTMGAIIRNKATLYIVLVILSVLLFSFITASTDETLQLALFLLPLFGISGMYYGDATAKVGKLYCFYRISVMREVISLLLTGIIISMPTLALVLLTSKAVEDFIFSITFFMMAVIIGFLFPKSAGNLNEAVSALLLMLMLILLSLALTVPWTLYVISVICLVLLSFILFKERGNKDEKN</sequence>
<comment type="caution">
    <text evidence="2">The sequence shown here is derived from an EMBL/GenBank/DDBJ whole genome shotgun (WGS) entry which is preliminary data.</text>
</comment>
<feature type="transmembrane region" description="Helical" evidence="1">
    <location>
        <begin position="133"/>
        <end position="154"/>
    </location>
</feature>
<organism evidence="2 3">
    <name type="scientific">Ligilactobacillus ruminis</name>
    <dbReference type="NCBI Taxonomy" id="1623"/>
    <lineage>
        <taxon>Bacteria</taxon>
        <taxon>Bacillati</taxon>
        <taxon>Bacillota</taxon>
        <taxon>Bacilli</taxon>
        <taxon>Lactobacillales</taxon>
        <taxon>Lactobacillaceae</taxon>
        <taxon>Ligilactobacillus</taxon>
    </lineage>
</organism>
<feature type="transmembrane region" description="Helical" evidence="1">
    <location>
        <begin position="356"/>
        <end position="378"/>
    </location>
</feature>
<feature type="transmembrane region" description="Helical" evidence="1">
    <location>
        <begin position="194"/>
        <end position="213"/>
    </location>
</feature>
<dbReference type="Proteomes" id="UP000182089">
    <property type="component" value="Unassembled WGS sequence"/>
</dbReference>
<evidence type="ECO:0000256" key="1">
    <source>
        <dbReference type="SAM" id="Phobius"/>
    </source>
</evidence>